<dbReference type="PIRSF" id="PIRSF015592">
    <property type="entry name" value="Prld-crbxl_pptds"/>
    <property type="match status" value="1"/>
</dbReference>
<evidence type="ECO:0000256" key="4">
    <source>
        <dbReference type="ARBA" id="ARBA00022801"/>
    </source>
</evidence>
<reference evidence="7 8" key="1">
    <citation type="submission" date="2017-09" db="EMBL/GenBank/DDBJ databases">
        <title>Bacterial strain isolated from the female urinary microbiota.</title>
        <authorList>
            <person name="Thomas-White K."/>
            <person name="Kumar N."/>
            <person name="Forster S."/>
            <person name="Putonti C."/>
            <person name="Lawley T."/>
            <person name="Wolfe A.J."/>
        </authorList>
    </citation>
    <scope>NUCLEOTIDE SEQUENCE [LARGE SCALE GENOMIC DNA]</scope>
    <source>
        <strain evidence="7 8">UMB1686</strain>
    </source>
</reference>
<evidence type="ECO:0000256" key="3">
    <source>
        <dbReference type="ARBA" id="ARBA00022670"/>
    </source>
</evidence>
<dbReference type="InterPro" id="IPR000816">
    <property type="entry name" value="Peptidase_C15"/>
</dbReference>
<dbReference type="PANTHER" id="PTHR23402:SF1">
    <property type="entry name" value="PYROGLUTAMYL-PEPTIDASE I"/>
    <property type="match status" value="1"/>
</dbReference>
<dbReference type="EMBL" id="PNGV01000001">
    <property type="protein sequence ID" value="PMC43316.1"/>
    <property type="molecule type" value="Genomic_DNA"/>
</dbReference>
<dbReference type="GO" id="GO:0016920">
    <property type="term" value="F:pyroglutamyl-peptidase activity"/>
    <property type="evidence" value="ECO:0007669"/>
    <property type="project" value="UniProtKB-EC"/>
</dbReference>
<sequence>MNQINVVISGFGPYADLEVNPSYEVPSALESAENLAKMQPSEDICVKVTSVMLPISFANAWPKLLETIEREQANIVIATGTKNTARGVQLERCATNVIDAKKPDVDNSRPQKMPIVKDGPAAYWTRLPLRMILQRFAHDSIASNLSSDAGTYVCNSLFYQLLHWAAKDNKHVLAGFVSFPPVVNSHDARNGLPLKQQIEAGQDIVHEAVRYYMQPSAEGMLLK</sequence>
<keyword evidence="5" id="KW-0788">Thiol protease</keyword>
<dbReference type="RefSeq" id="WP_102694996.1">
    <property type="nucleotide sequence ID" value="NZ_JAKNCL010000003.1"/>
</dbReference>
<dbReference type="PANTHER" id="PTHR23402">
    <property type="entry name" value="PROTEASE FAMILY C15 PYROGLUTAMYL-PEPTIDASE I-RELATED"/>
    <property type="match status" value="1"/>
</dbReference>
<dbReference type="Pfam" id="PF01470">
    <property type="entry name" value="Peptidase_C15"/>
    <property type="match status" value="1"/>
</dbReference>
<comment type="similarity">
    <text evidence="1">Belongs to the peptidase C15 family.</text>
</comment>
<feature type="active site" evidence="6">
    <location>
        <position position="154"/>
    </location>
</feature>
<evidence type="ECO:0000313" key="8">
    <source>
        <dbReference type="Proteomes" id="UP000235771"/>
    </source>
</evidence>
<accession>A0A2N6RYY0</accession>
<dbReference type="PROSITE" id="PS01334">
    <property type="entry name" value="PYRASE_CYS"/>
    <property type="match status" value="1"/>
</dbReference>
<keyword evidence="8" id="KW-1185">Reference proteome</keyword>
<proteinExistence type="inferred from homology"/>
<dbReference type="InterPro" id="IPR036440">
    <property type="entry name" value="Peptidase_C15-like_sf"/>
</dbReference>
<keyword evidence="2" id="KW-0963">Cytoplasm</keyword>
<dbReference type="Gene3D" id="3.40.630.20">
    <property type="entry name" value="Peptidase C15, pyroglutamyl peptidase I-like"/>
    <property type="match status" value="1"/>
</dbReference>
<dbReference type="CDD" id="cd00501">
    <property type="entry name" value="Peptidase_C15"/>
    <property type="match status" value="1"/>
</dbReference>
<dbReference type="SUPFAM" id="SSF53182">
    <property type="entry name" value="Pyrrolidone carboxyl peptidase (pyroglutamate aminopeptidase)"/>
    <property type="match status" value="1"/>
</dbReference>
<dbReference type="GO" id="GO:0005829">
    <property type="term" value="C:cytosol"/>
    <property type="evidence" value="ECO:0007669"/>
    <property type="project" value="InterPro"/>
</dbReference>
<comment type="catalytic activity">
    <reaction evidence="6">
        <text>Release of an N-terminal pyroglutamyl group from a polypeptide, the second amino acid generally not being Pro.</text>
        <dbReference type="EC" id="3.4.19.3"/>
    </reaction>
</comment>
<comment type="caution">
    <text evidence="7">The sequence shown here is derived from an EMBL/GenBank/DDBJ whole genome shotgun (WGS) entry which is preliminary data.</text>
</comment>
<dbReference type="GO" id="GO:0006508">
    <property type="term" value="P:proteolysis"/>
    <property type="evidence" value="ECO:0007669"/>
    <property type="project" value="UniProtKB-KW"/>
</dbReference>
<evidence type="ECO:0000256" key="1">
    <source>
        <dbReference type="ARBA" id="ARBA00006641"/>
    </source>
</evidence>
<keyword evidence="4" id="KW-0378">Hydrolase</keyword>
<evidence type="ECO:0000256" key="2">
    <source>
        <dbReference type="ARBA" id="ARBA00022490"/>
    </source>
</evidence>
<gene>
    <name evidence="7" type="ORF">CJ216_04440</name>
</gene>
<dbReference type="PRINTS" id="PR00706">
    <property type="entry name" value="PYROGLUPTASE"/>
</dbReference>
<dbReference type="InterPro" id="IPR016125">
    <property type="entry name" value="Peptidase_C15-like"/>
</dbReference>
<dbReference type="AlphaFoldDB" id="A0A2N6RYY0"/>
<dbReference type="GeneID" id="98326894"/>
<protein>
    <recommendedName>
        <fullName evidence="6">Pyroglutamyl-peptidase I</fullName>
        <ecNumber evidence="6">3.4.19.3</ecNumber>
    </recommendedName>
</protein>
<evidence type="ECO:0000256" key="6">
    <source>
        <dbReference type="PROSITE-ProRule" id="PRU10077"/>
    </source>
</evidence>
<name>A0A2N6RYY0_9BIFI</name>
<evidence type="ECO:0000313" key="7">
    <source>
        <dbReference type="EMBL" id="PMC43316.1"/>
    </source>
</evidence>
<dbReference type="InterPro" id="IPR033694">
    <property type="entry name" value="PGPEP1_Cys_AS"/>
</dbReference>
<dbReference type="Proteomes" id="UP000235771">
    <property type="component" value="Unassembled WGS sequence"/>
</dbReference>
<dbReference type="EC" id="3.4.19.3" evidence="6"/>
<organism evidence="7 8">
    <name type="scientific">Gardnerella greenwoodii</name>
    <dbReference type="NCBI Taxonomy" id="2914925"/>
    <lineage>
        <taxon>Bacteria</taxon>
        <taxon>Bacillati</taxon>
        <taxon>Actinomycetota</taxon>
        <taxon>Actinomycetes</taxon>
        <taxon>Bifidobacteriales</taxon>
        <taxon>Bifidobacteriaceae</taxon>
        <taxon>Gardnerella</taxon>
    </lineage>
</organism>
<evidence type="ECO:0000256" key="5">
    <source>
        <dbReference type="ARBA" id="ARBA00022807"/>
    </source>
</evidence>
<keyword evidence="3" id="KW-0645">Protease</keyword>